<comment type="catalytic activity">
    <reaction evidence="9 10">
        <text>nicotinate beta-D-ribonucleotide + ATP + H(+) = deamido-NAD(+) + diphosphate</text>
        <dbReference type="Rhea" id="RHEA:22860"/>
        <dbReference type="ChEBI" id="CHEBI:15378"/>
        <dbReference type="ChEBI" id="CHEBI:30616"/>
        <dbReference type="ChEBI" id="CHEBI:33019"/>
        <dbReference type="ChEBI" id="CHEBI:57502"/>
        <dbReference type="ChEBI" id="CHEBI:58437"/>
        <dbReference type="EC" id="2.7.7.18"/>
    </reaction>
</comment>
<dbReference type="HAMAP" id="MF_00244">
    <property type="entry name" value="NaMN_adenylyltr"/>
    <property type="match status" value="1"/>
</dbReference>
<evidence type="ECO:0000313" key="13">
    <source>
        <dbReference type="Proteomes" id="UP000051373"/>
    </source>
</evidence>
<dbReference type="Gene3D" id="3.40.50.620">
    <property type="entry name" value="HUPs"/>
    <property type="match status" value="1"/>
</dbReference>
<evidence type="ECO:0000259" key="11">
    <source>
        <dbReference type="Pfam" id="PF01467"/>
    </source>
</evidence>
<gene>
    <name evidence="10" type="primary">nadD</name>
    <name evidence="12" type="ORF">AMJ83_09485</name>
</gene>
<evidence type="ECO:0000256" key="1">
    <source>
        <dbReference type="ARBA" id="ARBA00002324"/>
    </source>
</evidence>
<reference evidence="12 13" key="1">
    <citation type="journal article" date="2015" name="Microbiome">
        <title>Genomic resolution of linkages in carbon, nitrogen, and sulfur cycling among widespread estuary sediment bacteria.</title>
        <authorList>
            <person name="Baker B.J."/>
            <person name="Lazar C.S."/>
            <person name="Teske A.P."/>
            <person name="Dick G.J."/>
        </authorList>
    </citation>
    <scope>NUCLEOTIDE SEQUENCE [LARGE SCALE GENOMIC DNA]</scope>
    <source>
        <strain evidence="12">SM23_42</strain>
    </source>
</reference>
<dbReference type="GO" id="GO:0005524">
    <property type="term" value="F:ATP binding"/>
    <property type="evidence" value="ECO:0007669"/>
    <property type="project" value="UniProtKB-KW"/>
</dbReference>
<dbReference type="Proteomes" id="UP000051373">
    <property type="component" value="Unassembled WGS sequence"/>
</dbReference>
<dbReference type="GO" id="GO:0004515">
    <property type="term" value="F:nicotinate-nucleotide adenylyltransferase activity"/>
    <property type="evidence" value="ECO:0007669"/>
    <property type="project" value="UniProtKB-UniRule"/>
</dbReference>
<comment type="pathway">
    <text evidence="2 10">Cofactor biosynthesis; NAD(+) biosynthesis; deamido-NAD(+) from nicotinate D-ribonucleotide: step 1/1.</text>
</comment>
<dbReference type="NCBIfam" id="NF000840">
    <property type="entry name" value="PRK00071.1-3"/>
    <property type="match status" value="1"/>
</dbReference>
<evidence type="ECO:0000256" key="8">
    <source>
        <dbReference type="ARBA" id="ARBA00023027"/>
    </source>
</evidence>
<comment type="caution">
    <text evidence="12">The sequence shown here is derived from an EMBL/GenBank/DDBJ whole genome shotgun (WGS) entry which is preliminary data.</text>
</comment>
<dbReference type="EMBL" id="LJUJ01000023">
    <property type="protein sequence ID" value="KPK62889.1"/>
    <property type="molecule type" value="Genomic_DNA"/>
</dbReference>
<accession>A0A0S8FQ89</accession>
<proteinExistence type="inferred from homology"/>
<evidence type="ECO:0000256" key="2">
    <source>
        <dbReference type="ARBA" id="ARBA00005019"/>
    </source>
</evidence>
<evidence type="ECO:0000256" key="6">
    <source>
        <dbReference type="ARBA" id="ARBA00022741"/>
    </source>
</evidence>
<dbReference type="EC" id="2.7.7.18" evidence="10"/>
<dbReference type="NCBIfam" id="TIGR00125">
    <property type="entry name" value="cyt_tran_rel"/>
    <property type="match status" value="1"/>
</dbReference>
<dbReference type="SUPFAM" id="SSF52374">
    <property type="entry name" value="Nucleotidylyl transferase"/>
    <property type="match status" value="1"/>
</dbReference>
<keyword evidence="4 10" id="KW-0808">Transferase</keyword>
<evidence type="ECO:0000256" key="3">
    <source>
        <dbReference type="ARBA" id="ARBA00022642"/>
    </source>
</evidence>
<dbReference type="PATRIC" id="fig|1703779.3.peg.1176"/>
<keyword evidence="5 10" id="KW-0548">Nucleotidyltransferase</keyword>
<comment type="function">
    <text evidence="1 10">Catalyzes the reversible adenylation of nicotinate mononucleotide (NaMN) to nicotinic acid adenine dinucleotide (NaAD).</text>
</comment>
<evidence type="ECO:0000256" key="5">
    <source>
        <dbReference type="ARBA" id="ARBA00022695"/>
    </source>
</evidence>
<dbReference type="PANTHER" id="PTHR39321">
    <property type="entry name" value="NICOTINATE-NUCLEOTIDE ADENYLYLTRANSFERASE-RELATED"/>
    <property type="match status" value="1"/>
</dbReference>
<keyword evidence="7 10" id="KW-0067">ATP-binding</keyword>
<keyword evidence="6 10" id="KW-0547">Nucleotide-binding</keyword>
<dbReference type="UniPathway" id="UPA00253">
    <property type="reaction ID" value="UER00332"/>
</dbReference>
<dbReference type="STRING" id="1703779.AMJ83_09485"/>
<evidence type="ECO:0000256" key="10">
    <source>
        <dbReference type="HAMAP-Rule" id="MF_00244"/>
    </source>
</evidence>
<name>A0A0S8FQ89_UNCW3</name>
<comment type="similarity">
    <text evidence="10">Belongs to the NadD family.</text>
</comment>
<keyword evidence="3 10" id="KW-0662">Pyridine nucleotide biosynthesis</keyword>
<dbReference type="CDD" id="cd02165">
    <property type="entry name" value="NMNAT"/>
    <property type="match status" value="1"/>
</dbReference>
<organism evidence="12 13">
    <name type="scientific">candidate division WOR_3 bacterium SM23_42</name>
    <dbReference type="NCBI Taxonomy" id="1703779"/>
    <lineage>
        <taxon>Bacteria</taxon>
        <taxon>Bacteria division WOR-3</taxon>
    </lineage>
</organism>
<sequence>MKTGIFGGLFDPPHIGHLIIAQHVFEEFKLEKVLFVPAGHPPHKTDFSPYRNRYEMTELAIDNNINFSISDIEKTMVDKTYTIEVIRELGKGQEDLYLIIGSDQWLEIETWKDPEALFRECRIVVVRRPRYEIGKESRFFDRIMVSTAPLIDISSTTIRRKVQKGQSVKYLVTPEVASYIKSNNLYK</sequence>
<dbReference type="NCBIfam" id="TIGR00482">
    <property type="entry name" value="nicotinate (nicotinamide) nucleotide adenylyltransferase"/>
    <property type="match status" value="1"/>
</dbReference>
<keyword evidence="8 10" id="KW-0520">NAD</keyword>
<dbReference type="GO" id="GO:0009435">
    <property type="term" value="P:NAD+ biosynthetic process"/>
    <property type="evidence" value="ECO:0007669"/>
    <property type="project" value="UniProtKB-UniRule"/>
</dbReference>
<evidence type="ECO:0000256" key="7">
    <source>
        <dbReference type="ARBA" id="ARBA00022840"/>
    </source>
</evidence>
<dbReference type="InterPro" id="IPR005248">
    <property type="entry name" value="NadD/NMNAT"/>
</dbReference>
<dbReference type="InterPro" id="IPR004821">
    <property type="entry name" value="Cyt_trans-like"/>
</dbReference>
<evidence type="ECO:0000256" key="9">
    <source>
        <dbReference type="ARBA" id="ARBA00048721"/>
    </source>
</evidence>
<dbReference type="PANTHER" id="PTHR39321:SF3">
    <property type="entry name" value="PHOSPHOPANTETHEINE ADENYLYLTRANSFERASE"/>
    <property type="match status" value="1"/>
</dbReference>
<feature type="domain" description="Cytidyltransferase-like" evidence="11">
    <location>
        <begin position="5"/>
        <end position="161"/>
    </location>
</feature>
<dbReference type="AlphaFoldDB" id="A0A0S8FQ89"/>
<dbReference type="Pfam" id="PF01467">
    <property type="entry name" value="CTP_transf_like"/>
    <property type="match status" value="1"/>
</dbReference>
<evidence type="ECO:0000313" key="12">
    <source>
        <dbReference type="EMBL" id="KPK62889.1"/>
    </source>
</evidence>
<dbReference type="InterPro" id="IPR014729">
    <property type="entry name" value="Rossmann-like_a/b/a_fold"/>
</dbReference>
<evidence type="ECO:0000256" key="4">
    <source>
        <dbReference type="ARBA" id="ARBA00022679"/>
    </source>
</evidence>
<protein>
    <recommendedName>
        <fullName evidence="10">Probable nicotinate-nucleotide adenylyltransferase</fullName>
        <ecNumber evidence="10">2.7.7.18</ecNumber>
    </recommendedName>
    <alternativeName>
        <fullName evidence="10">Deamido-NAD(+) diphosphorylase</fullName>
    </alternativeName>
    <alternativeName>
        <fullName evidence="10">Deamido-NAD(+) pyrophosphorylase</fullName>
    </alternativeName>
    <alternativeName>
        <fullName evidence="10">Nicotinate mononucleotide adenylyltransferase</fullName>
        <shortName evidence="10">NaMN adenylyltransferase</shortName>
    </alternativeName>
</protein>